<proteinExistence type="predicted"/>
<reference evidence="2 3" key="1">
    <citation type="submission" date="2019-08" db="EMBL/GenBank/DDBJ databases">
        <title>In-depth cultivation of the pig gut microbiome towards novel bacterial diversity and tailored functional studies.</title>
        <authorList>
            <person name="Wylensek D."/>
            <person name="Hitch T.C.A."/>
            <person name="Clavel T."/>
        </authorList>
    </citation>
    <scope>NUCLEOTIDE SEQUENCE [LARGE SCALE GENOMIC DNA]</scope>
    <source>
        <strain evidence="2 3">LKV-178-WT-2C</strain>
    </source>
</reference>
<dbReference type="EMBL" id="VUNF01000015">
    <property type="protein sequence ID" value="MST77807.1"/>
    <property type="molecule type" value="Genomic_DNA"/>
</dbReference>
<evidence type="ECO:0000259" key="1">
    <source>
        <dbReference type="Pfam" id="PF02026"/>
    </source>
</evidence>
<dbReference type="Proteomes" id="UP000450161">
    <property type="component" value="Unassembled WGS sequence"/>
</dbReference>
<sequence>MPLYNIGRLLEKNNLSVSRRYDSTTEDIARLLAKGNQLIAVIDNTQLLHDLAEDTTQPNHAVAISSISIESDEIILFNPYTEEELTTYRLSSFVKAWAQSNHYIIVVNTTDRFIYEPYPICLDDVQLDDDLTELQEAIAENAHEIWAKARTDQGWTYGPERNDQKKETPDMVPYCNLPESEKLYDREMAMQTLKLVKKLGFEIKKKM</sequence>
<dbReference type="InterPro" id="IPR015925">
    <property type="entry name" value="Ryanodine_IP3_receptor"/>
</dbReference>
<dbReference type="Gene3D" id="6.20.350.10">
    <property type="match status" value="1"/>
</dbReference>
<comment type="caution">
    <text evidence="2">The sequence shown here is derived from an EMBL/GenBank/DDBJ whole genome shotgun (WGS) entry which is preliminary data.</text>
</comment>
<dbReference type="Gene3D" id="3.90.70.10">
    <property type="entry name" value="Cysteine proteinases"/>
    <property type="match status" value="1"/>
</dbReference>
<feature type="domain" description="Ryanodine receptor Ryr" evidence="1">
    <location>
        <begin position="115"/>
        <end position="204"/>
    </location>
</feature>
<name>A0A6I2TZ29_9BACT</name>
<protein>
    <recommendedName>
        <fullName evidence="1">Ryanodine receptor Ryr domain-containing protein</fullName>
    </recommendedName>
</protein>
<dbReference type="GO" id="GO:0034704">
    <property type="term" value="C:calcium channel complex"/>
    <property type="evidence" value="ECO:0007669"/>
    <property type="project" value="TreeGrafter"/>
</dbReference>
<dbReference type="GO" id="GO:0014808">
    <property type="term" value="P:release of sequestered calcium ion into cytosol by sarcoplasmic reticulum"/>
    <property type="evidence" value="ECO:0007669"/>
    <property type="project" value="TreeGrafter"/>
</dbReference>
<dbReference type="Pfam" id="PF02026">
    <property type="entry name" value="RyR"/>
    <property type="match status" value="1"/>
</dbReference>
<gene>
    <name evidence="2" type="ORF">FYJ72_08960</name>
</gene>
<dbReference type="AlphaFoldDB" id="A0A6I2TZ29"/>
<evidence type="ECO:0000313" key="2">
    <source>
        <dbReference type="EMBL" id="MST77807.1"/>
    </source>
</evidence>
<accession>A0A6I2TZ29</accession>
<evidence type="ECO:0000313" key="3">
    <source>
        <dbReference type="Proteomes" id="UP000450161"/>
    </source>
</evidence>
<dbReference type="InterPro" id="IPR003032">
    <property type="entry name" value="Ryanodine_rcpt"/>
</dbReference>
<organism evidence="2 3">
    <name type="scientific">Segatella copri</name>
    <dbReference type="NCBI Taxonomy" id="165179"/>
    <lineage>
        <taxon>Bacteria</taxon>
        <taxon>Pseudomonadati</taxon>
        <taxon>Bacteroidota</taxon>
        <taxon>Bacteroidia</taxon>
        <taxon>Bacteroidales</taxon>
        <taxon>Prevotellaceae</taxon>
        <taxon>Segatella</taxon>
    </lineage>
</organism>
<dbReference type="GO" id="GO:0005219">
    <property type="term" value="F:ryanodine-sensitive calcium-release channel activity"/>
    <property type="evidence" value="ECO:0007669"/>
    <property type="project" value="TreeGrafter"/>
</dbReference>
<dbReference type="PANTHER" id="PTHR46399">
    <property type="entry name" value="B30.2/SPRY DOMAIN-CONTAINING PROTEIN"/>
    <property type="match status" value="1"/>
</dbReference>
<dbReference type="PANTHER" id="PTHR46399:SF8">
    <property type="entry name" value="B30.2_SPRY DOMAIN-CONTAINING PROTEIN"/>
    <property type="match status" value="1"/>
</dbReference>